<dbReference type="Proteomes" id="UP001596501">
    <property type="component" value="Unassembled WGS sequence"/>
</dbReference>
<feature type="coiled-coil region" evidence="1">
    <location>
        <begin position="625"/>
        <end position="652"/>
    </location>
</feature>
<dbReference type="PANTHER" id="PTHR32182">
    <property type="entry name" value="DNA REPLICATION AND REPAIR PROTEIN RECF"/>
    <property type="match status" value="1"/>
</dbReference>
<gene>
    <name evidence="2" type="ORF">ACFQPB_00725</name>
</gene>
<evidence type="ECO:0000313" key="2">
    <source>
        <dbReference type="EMBL" id="MFC7407375.1"/>
    </source>
</evidence>
<keyword evidence="1" id="KW-0175">Coiled coil</keyword>
<dbReference type="RefSeq" id="WP_382218963.1">
    <property type="nucleotide sequence ID" value="NZ_JBHTCA010000001.1"/>
</dbReference>
<sequence>MDRLADGMPGVGAAAHPSYCLQELHLYNWGAFQGWHMASIDPHNTAIIGPTGSGKTTVIDALMTLLCANPKYNLASTGGHESDRDLVSYVRGVSGPGTEGSSDHISRNGKTVTGLAARMVGEAGQQVWLGAVLWFDGSSSAVADLQRRWLFAENTDQSLNGWLEEHHRGGARALTQLGKNTEGLSVHTSKSAYLAKLQSHFEVGANAFTLLNRAAGLKQLNSIDEIFRELVLDDHAAFDHALQVADGFEELTSIHNDLELANRQFATLLPLRELDHRHRQQSTQLAALEGVATALPQWFAQQGVALWQARVEQVRGRLTELDHEVDAANAAIQVAEQEEQTRLQVYLQAGGSGIEDLQRHIEDVGREVGRRQQNERDYRALLHNLALTPPERLSAASVLAQQAQATQMCEDIARQMADHQAELEAAIADAHNAQQDHQRVMDELALTRKRPGSNIPPALQKFRADLAEQLGQAVEGLPFVAELVEVQKHQQHWRGAIERALGSQRLRVLVAPEHMRDALWWVNQRHNQVHVRLLEARPPVATPRFWDDGFCAKLNIKTHAHEGALRQLLADLDRHCVDSPEALQHTPHAMTQQGLMSGKAQHFDKQDQKRLQDDWMTGFDNRDRLAMLERDLQEAGERLSRCQDQKDTALKRQRDWTAARHLWQLLGQVQFEAIDVASVQAEHAALQQRLQALLNPQSDTARAQAAWELARTHTHECRQTHVAWMGQHAVAVADEKRAQAQQQRYAQRLTQTDALPPSMEAHFAVHLPLACDTLDDSERPASQALQQRLLADKERLAGLTTTITKQMTRARQDDRGALAEVADELDAMPVFLARLRVLEEEDLPAKRQAFQAYLNESSEQGVNGLFSGIHAQVIDIRERIDALNRTLMKVDFQPGRHLQLQSQDVVYPVLKTLNGLLSELRSARLREDGGESHYRVLRDIVQLLREHATNRRTKPAQALFDPRYRLQFAVAVHDRASGQVLERRTGSQGGSGGEKEIIASYVLTASLSYALCPAGRTRPVFASVVLDEAFSKSSQAVAGRIIEALREFGLHALFVTPNKELRLLRNHTRSAVVVHRKGSHATLTSLAWEELDRARQTFVPTRLPHEIA</sequence>
<dbReference type="Pfam" id="PF13555">
    <property type="entry name" value="AAA_29"/>
    <property type="match status" value="1"/>
</dbReference>
<accession>A0ABW2QD35</accession>
<dbReference type="EMBL" id="JBHTCA010000001">
    <property type="protein sequence ID" value="MFC7407375.1"/>
    <property type="molecule type" value="Genomic_DNA"/>
</dbReference>
<dbReference type="Gene3D" id="3.40.50.300">
    <property type="entry name" value="P-loop containing nucleotide triphosphate hydrolases"/>
    <property type="match status" value="1"/>
</dbReference>
<reference evidence="3" key="1">
    <citation type="journal article" date="2019" name="Int. J. Syst. Evol. Microbiol.">
        <title>The Global Catalogue of Microorganisms (GCM) 10K type strain sequencing project: providing services to taxonomists for standard genome sequencing and annotation.</title>
        <authorList>
            <consortium name="The Broad Institute Genomics Platform"/>
            <consortium name="The Broad Institute Genome Sequencing Center for Infectious Disease"/>
            <person name="Wu L."/>
            <person name="Ma J."/>
        </authorList>
    </citation>
    <scope>NUCLEOTIDE SEQUENCE [LARGE SCALE GENOMIC DNA]</scope>
    <source>
        <strain evidence="3">CGMCC 1.12371</strain>
    </source>
</reference>
<name>A0ABW2QD35_9BURK</name>
<keyword evidence="2" id="KW-0067">ATP-binding</keyword>
<comment type="caution">
    <text evidence="2">The sequence shown here is derived from an EMBL/GenBank/DDBJ whole genome shotgun (WGS) entry which is preliminary data.</text>
</comment>
<evidence type="ECO:0000313" key="3">
    <source>
        <dbReference type="Proteomes" id="UP001596501"/>
    </source>
</evidence>
<feature type="coiled-coil region" evidence="1">
    <location>
        <begin position="311"/>
        <end position="338"/>
    </location>
</feature>
<dbReference type="InterPro" id="IPR027417">
    <property type="entry name" value="P-loop_NTPase"/>
</dbReference>
<dbReference type="SUPFAM" id="SSF52540">
    <property type="entry name" value="P-loop containing nucleoside triphosphate hydrolases"/>
    <property type="match status" value="1"/>
</dbReference>
<protein>
    <submittedName>
        <fullName evidence="2">ATP-binding protein</fullName>
    </submittedName>
</protein>
<dbReference type="GO" id="GO:0005524">
    <property type="term" value="F:ATP binding"/>
    <property type="evidence" value="ECO:0007669"/>
    <property type="project" value="UniProtKB-KW"/>
</dbReference>
<feature type="coiled-coil region" evidence="1">
    <location>
        <begin position="409"/>
        <end position="443"/>
    </location>
</feature>
<keyword evidence="3" id="KW-1185">Reference proteome</keyword>
<organism evidence="2 3">
    <name type="scientific">Hydrogenophaga atypica</name>
    <dbReference type="NCBI Taxonomy" id="249409"/>
    <lineage>
        <taxon>Bacteria</taxon>
        <taxon>Pseudomonadati</taxon>
        <taxon>Pseudomonadota</taxon>
        <taxon>Betaproteobacteria</taxon>
        <taxon>Burkholderiales</taxon>
        <taxon>Comamonadaceae</taxon>
        <taxon>Hydrogenophaga</taxon>
    </lineage>
</organism>
<evidence type="ECO:0000256" key="1">
    <source>
        <dbReference type="SAM" id="Coils"/>
    </source>
</evidence>
<dbReference type="PANTHER" id="PTHR32182:SF22">
    <property type="entry name" value="ATP-DEPENDENT ENDONUCLEASE, OLD FAMILY-RELATED"/>
    <property type="match status" value="1"/>
</dbReference>
<keyword evidence="2" id="KW-0547">Nucleotide-binding</keyword>
<dbReference type="Pfam" id="PF13558">
    <property type="entry name" value="SbcC_Walker_B"/>
    <property type="match status" value="1"/>
</dbReference>
<proteinExistence type="predicted"/>